<dbReference type="EMBL" id="MLQQ01000044">
    <property type="protein sequence ID" value="OIJ09475.1"/>
    <property type="molecule type" value="Genomic_DNA"/>
</dbReference>
<comment type="caution">
    <text evidence="1">The sequence shown here is derived from an EMBL/GenBank/DDBJ whole genome shotgun (WGS) entry which is preliminary data.</text>
</comment>
<dbReference type="OrthoDB" id="1756121at2"/>
<dbReference type="RefSeq" id="WP_071314500.1">
    <property type="nucleotide sequence ID" value="NZ_MLQQ01000044.1"/>
</dbReference>
<protein>
    <submittedName>
        <fullName evidence="1">Uncharacterized protein</fullName>
    </submittedName>
</protein>
<sequence length="80" mass="9405">MLWIITQDKNNLLNVKEVRIRKTANGTNIEGIVSRSFLVFWDRVLGKYDSNERALEVIKEIYEKLEKDKSITTTFTMPKN</sequence>
<reference evidence="1 2" key="1">
    <citation type="submission" date="2016-10" db="EMBL/GenBank/DDBJ databases">
        <title>Draft genome sequences of four alkaliphilic bacteria belonging to the Anaerobacillus genus.</title>
        <authorList>
            <person name="Bassil N.M."/>
            <person name="Lloyd J.R."/>
        </authorList>
    </citation>
    <scope>NUCLEOTIDE SEQUENCE [LARGE SCALE GENOMIC DNA]</scope>
    <source>
        <strain evidence="1 2">DSM 15340</strain>
    </source>
</reference>
<proteinExistence type="predicted"/>
<evidence type="ECO:0000313" key="1">
    <source>
        <dbReference type="EMBL" id="OIJ09475.1"/>
    </source>
</evidence>
<dbReference type="Proteomes" id="UP000180098">
    <property type="component" value="Unassembled WGS sequence"/>
</dbReference>
<accession>A0A1S2LD84</accession>
<evidence type="ECO:0000313" key="2">
    <source>
        <dbReference type="Proteomes" id="UP000180098"/>
    </source>
</evidence>
<organism evidence="1 2">
    <name type="scientific">Anaerobacillus arseniciselenatis</name>
    <dbReference type="NCBI Taxonomy" id="85682"/>
    <lineage>
        <taxon>Bacteria</taxon>
        <taxon>Bacillati</taxon>
        <taxon>Bacillota</taxon>
        <taxon>Bacilli</taxon>
        <taxon>Bacillales</taxon>
        <taxon>Bacillaceae</taxon>
        <taxon>Anaerobacillus</taxon>
    </lineage>
</organism>
<dbReference type="AlphaFoldDB" id="A0A1S2LD84"/>
<gene>
    <name evidence="1" type="ORF">BKP35_16610</name>
</gene>
<keyword evidence="2" id="KW-1185">Reference proteome</keyword>
<name>A0A1S2LD84_9BACI</name>